<protein>
    <recommendedName>
        <fullName evidence="1">DOD-type homing endonuclease domain-containing protein</fullName>
    </recommendedName>
</protein>
<dbReference type="AlphaFoldDB" id="A0A391P188"/>
<proteinExistence type="predicted"/>
<dbReference type="GO" id="GO:0004519">
    <property type="term" value="F:endonuclease activity"/>
    <property type="evidence" value="ECO:0007669"/>
    <property type="project" value="InterPro"/>
</dbReference>
<evidence type="ECO:0000313" key="2">
    <source>
        <dbReference type="EMBL" id="GCA62392.1"/>
    </source>
</evidence>
<comment type="caution">
    <text evidence="2">The sequence shown here is derived from an EMBL/GenBank/DDBJ whole genome shotgun (WGS) entry which is preliminary data.</text>
</comment>
<evidence type="ECO:0000259" key="1">
    <source>
        <dbReference type="PROSITE" id="PS50819"/>
    </source>
</evidence>
<dbReference type="InterPro" id="IPR004042">
    <property type="entry name" value="Intein_endonuc_central"/>
</dbReference>
<evidence type="ECO:0000313" key="3">
    <source>
        <dbReference type="Proteomes" id="UP000265618"/>
    </source>
</evidence>
<dbReference type="InterPro" id="IPR027434">
    <property type="entry name" value="Homing_endonucl"/>
</dbReference>
<dbReference type="Gene3D" id="3.10.28.10">
    <property type="entry name" value="Homing endonucleases"/>
    <property type="match status" value="1"/>
</dbReference>
<dbReference type="EMBL" id="BDIP01000597">
    <property type="protein sequence ID" value="GCA62392.1"/>
    <property type="molecule type" value="Genomic_DNA"/>
</dbReference>
<dbReference type="PROSITE" id="PS50819">
    <property type="entry name" value="INTEIN_ENDONUCLEASE"/>
    <property type="match status" value="1"/>
</dbReference>
<reference evidence="2 3" key="1">
    <citation type="journal article" date="2018" name="PLoS ONE">
        <title>The draft genome of Kipferlia bialata reveals reductive genome evolution in fornicate parasites.</title>
        <authorList>
            <person name="Tanifuji G."/>
            <person name="Takabayashi S."/>
            <person name="Kume K."/>
            <person name="Takagi M."/>
            <person name="Nakayama T."/>
            <person name="Kamikawa R."/>
            <person name="Inagaki Y."/>
            <person name="Hashimoto T."/>
        </authorList>
    </citation>
    <scope>NUCLEOTIDE SEQUENCE [LARGE SCALE GENOMIC DNA]</scope>
    <source>
        <strain evidence="2">NY0173</strain>
    </source>
</reference>
<keyword evidence="3" id="KW-1185">Reference proteome</keyword>
<organism evidence="2 3">
    <name type="scientific">Kipferlia bialata</name>
    <dbReference type="NCBI Taxonomy" id="797122"/>
    <lineage>
        <taxon>Eukaryota</taxon>
        <taxon>Metamonada</taxon>
        <taxon>Carpediemonas-like organisms</taxon>
        <taxon>Kipferlia</taxon>
    </lineage>
</organism>
<gene>
    <name evidence="2" type="ORF">KIPB_003204</name>
</gene>
<dbReference type="Proteomes" id="UP000265618">
    <property type="component" value="Unassembled WGS sequence"/>
</dbReference>
<feature type="domain" description="DOD-type homing endonuclease" evidence="1">
    <location>
        <begin position="12"/>
        <end position="89"/>
    </location>
</feature>
<name>A0A391P188_9EUKA</name>
<dbReference type="SUPFAM" id="SSF55608">
    <property type="entry name" value="Homing endonucleases"/>
    <property type="match status" value="1"/>
</dbReference>
<sequence>MPSGHCEVSHPLFQLLKRTGFHVNGIKNIPDWLLSISVESKRHFVAGCIESDGTIEPPEGQHRTTSGKFANTNYQFVIPFRRIAASLGYGVRTTLHVPKSEKSSPVYKVGITHRTLLGELQDIWRLHHKNEVITLPSQKANSLLSEGVSVLPLEGLRQGRSFTFLERGDPYFVTPMGYVMKAMEVE</sequence>
<accession>A0A391P188</accession>